<evidence type="ECO:0000313" key="5">
    <source>
        <dbReference type="EMBL" id="MBS4538722.1"/>
    </source>
</evidence>
<dbReference type="EMBL" id="WSFT01000036">
    <property type="protein sequence ID" value="MBS4538722.1"/>
    <property type="molecule type" value="Genomic_DNA"/>
</dbReference>
<dbReference type="PANTHER" id="PTHR42939">
    <property type="entry name" value="ABC TRANSPORTER ATP-BINDING PROTEIN ALBC-RELATED"/>
    <property type="match status" value="1"/>
</dbReference>
<dbReference type="GO" id="GO:0016887">
    <property type="term" value="F:ATP hydrolysis activity"/>
    <property type="evidence" value="ECO:0007669"/>
    <property type="project" value="InterPro"/>
</dbReference>
<dbReference type="PROSITE" id="PS00211">
    <property type="entry name" value="ABC_TRANSPORTER_1"/>
    <property type="match status" value="1"/>
</dbReference>
<proteinExistence type="predicted"/>
<dbReference type="InterPro" id="IPR027417">
    <property type="entry name" value="P-loop_NTPase"/>
</dbReference>
<keyword evidence="2" id="KW-0547">Nucleotide-binding</keyword>
<dbReference type="PROSITE" id="PS50893">
    <property type="entry name" value="ABC_TRANSPORTER_2"/>
    <property type="match status" value="1"/>
</dbReference>
<keyword evidence="3 5" id="KW-0067">ATP-binding</keyword>
<sequence length="238" mass="26900">MLKVKGLLKDYKNVRAVNDISFDLEEGDIVGLLGPNGAGKSTTIKTIAGLLRATYGDVTINGHKNTSVDAKSNFSYIPEMPELYEMLTVWEHIKFIAYAYKVSNWEEKAEKLLRRYDMWDRKDKLSKELSKGMKQKVSICCGLLPDPGLYLFDEPMIGLDPKAIRETKIIFKELSERGKTIFVSTHLLDSIENLCKRVLVMKSGTIIADESVDNLKKKLGNNTDVSLEDVFLEVTKDE</sequence>
<dbReference type="Pfam" id="PF00005">
    <property type="entry name" value="ABC_tran"/>
    <property type="match status" value="1"/>
</dbReference>
<accession>A0A942V035</accession>
<dbReference type="InterPro" id="IPR017871">
    <property type="entry name" value="ABC_transporter-like_CS"/>
</dbReference>
<comment type="caution">
    <text evidence="5">The sequence shown here is derived from an EMBL/GenBank/DDBJ whole genome shotgun (WGS) entry which is preliminary data.</text>
</comment>
<evidence type="ECO:0000256" key="1">
    <source>
        <dbReference type="ARBA" id="ARBA00022448"/>
    </source>
</evidence>
<dbReference type="Gene3D" id="3.40.50.300">
    <property type="entry name" value="P-loop containing nucleotide triphosphate hydrolases"/>
    <property type="match status" value="1"/>
</dbReference>
<organism evidence="5 6">
    <name type="scientific">Anaeromonas frigoriresistens</name>
    <dbReference type="NCBI Taxonomy" id="2683708"/>
    <lineage>
        <taxon>Bacteria</taxon>
        <taxon>Bacillati</taxon>
        <taxon>Bacillota</taxon>
        <taxon>Tissierellia</taxon>
        <taxon>Tissierellales</taxon>
        <taxon>Thermohalobacteraceae</taxon>
        <taxon>Anaeromonas</taxon>
    </lineage>
</organism>
<dbReference type="GO" id="GO:0005524">
    <property type="term" value="F:ATP binding"/>
    <property type="evidence" value="ECO:0007669"/>
    <property type="project" value="UniProtKB-KW"/>
</dbReference>
<name>A0A942V035_9FIRM</name>
<dbReference type="InterPro" id="IPR051782">
    <property type="entry name" value="ABC_Transporter_VariousFunc"/>
</dbReference>
<protein>
    <submittedName>
        <fullName evidence="5">ABC transporter ATP-binding protein</fullName>
    </submittedName>
</protein>
<evidence type="ECO:0000313" key="6">
    <source>
        <dbReference type="Proteomes" id="UP000724672"/>
    </source>
</evidence>
<evidence type="ECO:0000256" key="3">
    <source>
        <dbReference type="ARBA" id="ARBA00022840"/>
    </source>
</evidence>
<evidence type="ECO:0000256" key="2">
    <source>
        <dbReference type="ARBA" id="ARBA00022741"/>
    </source>
</evidence>
<dbReference type="Proteomes" id="UP000724672">
    <property type="component" value="Unassembled WGS sequence"/>
</dbReference>
<dbReference type="SMART" id="SM00382">
    <property type="entry name" value="AAA"/>
    <property type="match status" value="1"/>
</dbReference>
<evidence type="ECO:0000259" key="4">
    <source>
        <dbReference type="PROSITE" id="PS50893"/>
    </source>
</evidence>
<dbReference type="InterPro" id="IPR003439">
    <property type="entry name" value="ABC_transporter-like_ATP-bd"/>
</dbReference>
<dbReference type="CDD" id="cd03230">
    <property type="entry name" value="ABC_DR_subfamily_A"/>
    <property type="match status" value="1"/>
</dbReference>
<dbReference type="InterPro" id="IPR003593">
    <property type="entry name" value="AAA+_ATPase"/>
</dbReference>
<dbReference type="RefSeq" id="WP_203366634.1">
    <property type="nucleotide sequence ID" value="NZ_WSFT01000036.1"/>
</dbReference>
<reference evidence="5" key="1">
    <citation type="submission" date="2019-12" db="EMBL/GenBank/DDBJ databases">
        <title>Clostridiaceae gen. nov. sp. nov., isolated from sediment in Xinjiang, China.</title>
        <authorList>
            <person name="Zhang R."/>
        </authorList>
    </citation>
    <scope>NUCLEOTIDE SEQUENCE</scope>
    <source>
        <strain evidence="5">D2Q-11</strain>
    </source>
</reference>
<keyword evidence="1" id="KW-0813">Transport</keyword>
<gene>
    <name evidence="5" type="ORF">GOQ27_09620</name>
</gene>
<dbReference type="PANTHER" id="PTHR42939:SF1">
    <property type="entry name" value="ABC TRANSPORTER ATP-BINDING PROTEIN ALBC-RELATED"/>
    <property type="match status" value="1"/>
</dbReference>
<keyword evidence="6" id="KW-1185">Reference proteome</keyword>
<dbReference type="SUPFAM" id="SSF52540">
    <property type="entry name" value="P-loop containing nucleoside triphosphate hydrolases"/>
    <property type="match status" value="1"/>
</dbReference>
<dbReference type="AlphaFoldDB" id="A0A942V035"/>
<feature type="domain" description="ABC transporter" evidence="4">
    <location>
        <begin position="2"/>
        <end position="228"/>
    </location>
</feature>